<comment type="similarity">
    <text evidence="1">Belongs to the Gfo/Idh/MocA family.</text>
</comment>
<organism evidence="5 6">
    <name type="scientific">Clostridium facile</name>
    <dbReference type="NCBI Taxonomy" id="2763035"/>
    <lineage>
        <taxon>Bacteria</taxon>
        <taxon>Bacillati</taxon>
        <taxon>Bacillota</taxon>
        <taxon>Clostridia</taxon>
        <taxon>Eubacteriales</taxon>
        <taxon>Clostridiaceae</taxon>
        <taxon>Clostridium</taxon>
    </lineage>
</organism>
<gene>
    <name evidence="5" type="ORF">H8Z77_09975</name>
</gene>
<name>A0ABR7IT64_9CLOT</name>
<evidence type="ECO:0000256" key="2">
    <source>
        <dbReference type="ARBA" id="ARBA00023002"/>
    </source>
</evidence>
<protein>
    <submittedName>
        <fullName evidence="5">Gfo/Idh/MocA family oxidoreductase</fullName>
    </submittedName>
</protein>
<dbReference type="InterPro" id="IPR000683">
    <property type="entry name" value="Gfo/Idh/MocA-like_OxRdtase_N"/>
</dbReference>
<keyword evidence="6" id="KW-1185">Reference proteome</keyword>
<sequence>MKKINWGILAAGRISSWFCTGLQTVSNANILAIGSRSQEKAEQFGDRFEIERRYGSYEELVNDPDIDVIYVGVPSRWHHEYTMLALRAGKNVVCEKPFSMNAKDTKEQITYAREHNLFLMEAMWTKCTPVYRTVMDWVSQGRIGEVRFFKADFFTPGKANPPHRLYNYEIGGGALLDLGVYPITYACSLLGHHPTEVLSAADFAHTGVDINNSIILKYENGNYAAISSGFNVHQQNPAVIVGTKGKITIDHNFLCAESAQLRDLNNEIIQQVHYPFEKNGYEYEGMEATRCLQAGLKESPWIPLEHTQAVMEIMDTCRKQWGFAYTFEK</sequence>
<dbReference type="PANTHER" id="PTHR22604:SF105">
    <property type="entry name" value="TRANS-1,2-DIHYDROBENZENE-1,2-DIOL DEHYDROGENASE"/>
    <property type="match status" value="1"/>
</dbReference>
<comment type="caution">
    <text evidence="5">The sequence shown here is derived from an EMBL/GenBank/DDBJ whole genome shotgun (WGS) entry which is preliminary data.</text>
</comment>
<evidence type="ECO:0000256" key="1">
    <source>
        <dbReference type="ARBA" id="ARBA00010928"/>
    </source>
</evidence>
<reference evidence="5 6" key="1">
    <citation type="submission" date="2020-08" db="EMBL/GenBank/DDBJ databases">
        <title>Genome public.</title>
        <authorList>
            <person name="Liu C."/>
            <person name="Sun Q."/>
        </authorList>
    </citation>
    <scope>NUCLEOTIDE SEQUENCE [LARGE SCALE GENOMIC DNA]</scope>
    <source>
        <strain evidence="5 6">NSJ-27</strain>
    </source>
</reference>
<dbReference type="PANTHER" id="PTHR22604">
    <property type="entry name" value="OXIDOREDUCTASES"/>
    <property type="match status" value="1"/>
</dbReference>
<accession>A0ABR7IT64</accession>
<dbReference type="Proteomes" id="UP000649151">
    <property type="component" value="Unassembled WGS sequence"/>
</dbReference>
<dbReference type="Gene3D" id="3.30.360.10">
    <property type="entry name" value="Dihydrodipicolinate Reductase, domain 2"/>
    <property type="match status" value="1"/>
</dbReference>
<feature type="domain" description="GFO/IDH/MocA-like oxidoreductase" evidence="4">
    <location>
        <begin position="131"/>
        <end position="247"/>
    </location>
</feature>
<dbReference type="Pfam" id="PF01408">
    <property type="entry name" value="GFO_IDH_MocA"/>
    <property type="match status" value="1"/>
</dbReference>
<dbReference type="InterPro" id="IPR055170">
    <property type="entry name" value="GFO_IDH_MocA-like_dom"/>
</dbReference>
<dbReference type="Gene3D" id="3.40.50.720">
    <property type="entry name" value="NAD(P)-binding Rossmann-like Domain"/>
    <property type="match status" value="1"/>
</dbReference>
<dbReference type="InterPro" id="IPR050984">
    <property type="entry name" value="Gfo/Idh/MocA_domain"/>
</dbReference>
<dbReference type="InterPro" id="IPR036291">
    <property type="entry name" value="NAD(P)-bd_dom_sf"/>
</dbReference>
<dbReference type="SUPFAM" id="SSF51735">
    <property type="entry name" value="NAD(P)-binding Rossmann-fold domains"/>
    <property type="match status" value="1"/>
</dbReference>
<evidence type="ECO:0000259" key="4">
    <source>
        <dbReference type="Pfam" id="PF22725"/>
    </source>
</evidence>
<evidence type="ECO:0000313" key="5">
    <source>
        <dbReference type="EMBL" id="MBC5788331.1"/>
    </source>
</evidence>
<dbReference type="RefSeq" id="WP_186996905.1">
    <property type="nucleotide sequence ID" value="NZ_JACOQK010000001.1"/>
</dbReference>
<dbReference type="SUPFAM" id="SSF55347">
    <property type="entry name" value="Glyceraldehyde-3-phosphate dehydrogenase-like, C-terminal domain"/>
    <property type="match status" value="1"/>
</dbReference>
<feature type="domain" description="Gfo/Idh/MocA-like oxidoreductase N-terminal" evidence="3">
    <location>
        <begin position="4"/>
        <end position="120"/>
    </location>
</feature>
<dbReference type="EMBL" id="JACOQK010000001">
    <property type="protein sequence ID" value="MBC5788331.1"/>
    <property type="molecule type" value="Genomic_DNA"/>
</dbReference>
<evidence type="ECO:0000259" key="3">
    <source>
        <dbReference type="Pfam" id="PF01408"/>
    </source>
</evidence>
<evidence type="ECO:0000313" key="6">
    <source>
        <dbReference type="Proteomes" id="UP000649151"/>
    </source>
</evidence>
<dbReference type="Pfam" id="PF22725">
    <property type="entry name" value="GFO_IDH_MocA_C3"/>
    <property type="match status" value="1"/>
</dbReference>
<keyword evidence="2" id="KW-0560">Oxidoreductase</keyword>
<proteinExistence type="inferred from homology"/>